<keyword evidence="10" id="KW-1185">Reference proteome</keyword>
<evidence type="ECO:0000313" key="9">
    <source>
        <dbReference type="EMBL" id="AVZ70976.1"/>
    </source>
</evidence>
<keyword evidence="4" id="KW-0067">ATP-binding</keyword>
<accession>A0A2R4SVT6</accession>
<dbReference type="EMBL" id="CP026304">
    <property type="protein sequence ID" value="AVZ70976.1"/>
    <property type="molecule type" value="Genomic_DNA"/>
</dbReference>
<dbReference type="Pfam" id="PF06414">
    <property type="entry name" value="Zeta_toxin"/>
    <property type="match status" value="1"/>
</dbReference>
<evidence type="ECO:0000256" key="3">
    <source>
        <dbReference type="ARBA" id="ARBA00022741"/>
    </source>
</evidence>
<gene>
    <name evidence="9" type="ORF">SLUN_00550</name>
</gene>
<evidence type="ECO:0000256" key="4">
    <source>
        <dbReference type="ARBA" id="ARBA00022840"/>
    </source>
</evidence>
<proteinExistence type="inferred from homology"/>
<evidence type="ECO:0000256" key="5">
    <source>
        <dbReference type="ARBA" id="ARBA00032897"/>
    </source>
</evidence>
<feature type="domain" description="Zeta toxin" evidence="8">
    <location>
        <begin position="144"/>
        <end position="208"/>
    </location>
</feature>
<feature type="compositionally biased region" description="Basic residues" evidence="7">
    <location>
        <begin position="210"/>
        <end position="227"/>
    </location>
</feature>
<protein>
    <recommendedName>
        <fullName evidence="5">UDP-N-acetylglucosamine kinase</fullName>
        <ecNumber evidence="2">2.7.1.176</ecNumber>
    </recommendedName>
    <alternativeName>
        <fullName evidence="5">UDP-N-acetylglucosamine kinase</fullName>
    </alternativeName>
</protein>
<organism evidence="9 10">
    <name type="scientific">Streptomyces lunaelactis</name>
    <dbReference type="NCBI Taxonomy" id="1535768"/>
    <lineage>
        <taxon>Bacteria</taxon>
        <taxon>Bacillati</taxon>
        <taxon>Actinomycetota</taxon>
        <taxon>Actinomycetes</taxon>
        <taxon>Kitasatosporales</taxon>
        <taxon>Streptomycetaceae</taxon>
        <taxon>Streptomyces</taxon>
    </lineage>
</organism>
<dbReference type="GO" id="GO:0005524">
    <property type="term" value="F:ATP binding"/>
    <property type="evidence" value="ECO:0007669"/>
    <property type="project" value="UniProtKB-KW"/>
</dbReference>
<dbReference type="SUPFAM" id="SSF52540">
    <property type="entry name" value="P-loop containing nucleoside triphosphate hydrolases"/>
    <property type="match status" value="1"/>
</dbReference>
<dbReference type="InterPro" id="IPR010488">
    <property type="entry name" value="Zeta_toxin_domain"/>
</dbReference>
<dbReference type="InterPro" id="IPR027417">
    <property type="entry name" value="P-loop_NTPase"/>
</dbReference>
<evidence type="ECO:0000256" key="7">
    <source>
        <dbReference type="SAM" id="MobiDB-lite"/>
    </source>
</evidence>
<dbReference type="KEGG" id="slk:SLUN_00550"/>
<comment type="catalytic activity">
    <reaction evidence="6">
        <text>UDP-N-acetyl-alpha-D-glucosamine + ATP = UDP-N-acetyl-alpha-D-glucosamine 3'-phosphate + ADP + H(+)</text>
        <dbReference type="Rhea" id="RHEA:32671"/>
        <dbReference type="ChEBI" id="CHEBI:15378"/>
        <dbReference type="ChEBI" id="CHEBI:30616"/>
        <dbReference type="ChEBI" id="CHEBI:57705"/>
        <dbReference type="ChEBI" id="CHEBI:64353"/>
        <dbReference type="ChEBI" id="CHEBI:456216"/>
        <dbReference type="EC" id="2.7.1.176"/>
    </reaction>
</comment>
<comment type="similarity">
    <text evidence="1">Belongs to the zeta toxin family.</text>
</comment>
<evidence type="ECO:0000259" key="8">
    <source>
        <dbReference type="Pfam" id="PF06414"/>
    </source>
</evidence>
<reference evidence="9 10" key="1">
    <citation type="submission" date="2018-01" db="EMBL/GenBank/DDBJ databases">
        <title>Complete genome sequence of Streptomyces lunaelactis MM109T, a Ferroverdin A producer isolated from cave moonmilk deposits.</title>
        <authorList>
            <person name="Naome A."/>
            <person name="Martinet L."/>
            <person name="Maciejewska M."/>
            <person name="Anderssen S."/>
            <person name="Adam D."/>
            <person name="Tenconi E."/>
            <person name="Deflandre B."/>
            <person name="Arguelles-Arias A."/>
            <person name="Calusinska M."/>
            <person name="Copieters W."/>
            <person name="Karim L."/>
            <person name="Hanikenne M."/>
            <person name="Baurain D."/>
            <person name="van Wezel G."/>
            <person name="Smargiasso N."/>
            <person name="de Pauw E."/>
            <person name="Delfosse P."/>
            <person name="Rigali S."/>
        </authorList>
    </citation>
    <scope>NUCLEOTIDE SEQUENCE [LARGE SCALE GENOMIC DNA]</scope>
    <source>
        <strain evidence="9 10">MM109</strain>
    </source>
</reference>
<evidence type="ECO:0000313" key="10">
    <source>
        <dbReference type="Proteomes" id="UP000244201"/>
    </source>
</evidence>
<dbReference type="Proteomes" id="UP000244201">
    <property type="component" value="Chromosome"/>
</dbReference>
<dbReference type="OrthoDB" id="4516745at2"/>
<keyword evidence="3" id="KW-0547">Nucleotide-binding</keyword>
<feature type="region of interest" description="Disordered" evidence="7">
    <location>
        <begin position="199"/>
        <end position="227"/>
    </location>
</feature>
<evidence type="ECO:0000256" key="1">
    <source>
        <dbReference type="ARBA" id="ARBA00009104"/>
    </source>
</evidence>
<evidence type="ECO:0000256" key="2">
    <source>
        <dbReference type="ARBA" id="ARBA00011963"/>
    </source>
</evidence>
<sequence length="227" mass="26009">MGSSDSSAVAWWRLHPRARRRCGSTERRPAARTAPRATLRPRPRGRSLVSSPHISWVRPTGSFEISRDHRLPASQLPRVHHESVPAELRLLVRGDAERTFALAEPVRRIAQARTEPPGFDYHRLSAAEHQWIFDELIVPSYLSDITAQERPMAVYVMGPPGAGKTRAARLVQRALRGRRPTRIVGDDFKVSHPDYLRLLQESPRTAGARPRPRRRPRGSTRRDRRRW</sequence>
<dbReference type="EC" id="2.7.1.176" evidence="2"/>
<dbReference type="GO" id="GO:0016301">
    <property type="term" value="F:kinase activity"/>
    <property type="evidence" value="ECO:0007669"/>
    <property type="project" value="InterPro"/>
</dbReference>
<evidence type="ECO:0000256" key="6">
    <source>
        <dbReference type="ARBA" id="ARBA00048178"/>
    </source>
</evidence>
<dbReference type="AlphaFoldDB" id="A0A2R4SVT6"/>
<dbReference type="Gene3D" id="3.40.50.300">
    <property type="entry name" value="P-loop containing nucleotide triphosphate hydrolases"/>
    <property type="match status" value="1"/>
</dbReference>
<feature type="region of interest" description="Disordered" evidence="7">
    <location>
        <begin position="22"/>
        <end position="50"/>
    </location>
</feature>
<name>A0A2R4SVT6_9ACTN</name>